<comment type="caution">
    <text evidence="1">The sequence shown here is derived from an EMBL/GenBank/DDBJ whole genome shotgun (WGS) entry which is preliminary data.</text>
</comment>
<dbReference type="Proteomes" id="UP000585638">
    <property type="component" value="Unassembled WGS sequence"/>
</dbReference>
<evidence type="ECO:0000313" key="1">
    <source>
        <dbReference type="EMBL" id="MBB5892240.1"/>
    </source>
</evidence>
<reference evidence="1 2" key="1">
    <citation type="submission" date="2020-08" db="EMBL/GenBank/DDBJ databases">
        <title>Sequencing the genomes of 1000 actinobacteria strains.</title>
        <authorList>
            <person name="Klenk H.-P."/>
        </authorList>
    </citation>
    <scope>NUCLEOTIDE SEQUENCE [LARGE SCALE GENOMIC DNA]</scope>
    <source>
        <strain evidence="1 2">DSM 43851</strain>
    </source>
</reference>
<protein>
    <submittedName>
        <fullName evidence="1">Uncharacterized protein</fullName>
    </submittedName>
</protein>
<sequence>MAIHALKTGVFPANIRRTLWQAVALLPGAYGLRDVADLDGRPGYAIGVPDHGVDDEILIDPADGAYLGERQFNATTGSVLVFSGMTYGVVGGQGVTPR</sequence>
<dbReference type="RefSeq" id="WP_184862853.1">
    <property type="nucleotide sequence ID" value="NZ_BAAAWY010000003.1"/>
</dbReference>
<dbReference type="EMBL" id="JACHIR010000001">
    <property type="protein sequence ID" value="MBB5892240.1"/>
    <property type="molecule type" value="Genomic_DNA"/>
</dbReference>
<keyword evidence="2" id="KW-1185">Reference proteome</keyword>
<accession>A0A7W9KGX6</accession>
<dbReference type="AlphaFoldDB" id="A0A7W9KGX6"/>
<gene>
    <name evidence="1" type="ORF">BJ998_003436</name>
</gene>
<name>A0A7W9KGX6_9PSEU</name>
<proteinExistence type="predicted"/>
<evidence type="ECO:0000313" key="2">
    <source>
        <dbReference type="Proteomes" id="UP000585638"/>
    </source>
</evidence>
<organism evidence="1 2">
    <name type="scientific">Kutzneria kofuensis</name>
    <dbReference type="NCBI Taxonomy" id="103725"/>
    <lineage>
        <taxon>Bacteria</taxon>
        <taxon>Bacillati</taxon>
        <taxon>Actinomycetota</taxon>
        <taxon>Actinomycetes</taxon>
        <taxon>Pseudonocardiales</taxon>
        <taxon>Pseudonocardiaceae</taxon>
        <taxon>Kutzneria</taxon>
    </lineage>
</organism>